<evidence type="ECO:0000313" key="1">
    <source>
        <dbReference type="EMBL" id="RJG20319.1"/>
    </source>
</evidence>
<evidence type="ECO:0000313" key="2">
    <source>
        <dbReference type="Proteomes" id="UP000283734"/>
    </source>
</evidence>
<dbReference type="OrthoDB" id="6078175at2"/>
<dbReference type="Proteomes" id="UP000283734">
    <property type="component" value="Unassembled WGS sequence"/>
</dbReference>
<gene>
    <name evidence="1" type="ORF">D4A39_04520</name>
</gene>
<keyword evidence="2" id="KW-1185">Reference proteome</keyword>
<organism evidence="1 2">
    <name type="scientific">Alcanivorax profundi</name>
    <dbReference type="NCBI Taxonomy" id="2338368"/>
    <lineage>
        <taxon>Bacteria</taxon>
        <taxon>Pseudomonadati</taxon>
        <taxon>Pseudomonadota</taxon>
        <taxon>Gammaproteobacteria</taxon>
        <taxon>Oceanospirillales</taxon>
        <taxon>Alcanivoracaceae</taxon>
        <taxon>Alcanivorax</taxon>
    </lineage>
</organism>
<accession>A0A418Y457</accession>
<proteinExistence type="predicted"/>
<reference evidence="1 2" key="1">
    <citation type="submission" date="2018-09" db="EMBL/GenBank/DDBJ databases">
        <title>Alcanivorax profundi sp. nov., isolated from 1000 m-depth seawater of the Mariana Trench.</title>
        <authorList>
            <person name="Liu J."/>
        </authorList>
    </citation>
    <scope>NUCLEOTIDE SEQUENCE [LARGE SCALE GENOMIC DNA]</scope>
    <source>
        <strain evidence="1 2">MTEO17</strain>
    </source>
</reference>
<sequence length="108" mass="12352">MRIDIFRHRLFGGWRFLTRAKALDYNRYGIGLTSPVRLSPNTIVKLDLYAPGMILRQVSAEVVSCQRAGQAYRLGLRTYQSLRDLAGDVDQHQIRYLAGMEEVLPQQA</sequence>
<protein>
    <submittedName>
        <fullName evidence="1">PilZ domain-containing protein</fullName>
    </submittedName>
</protein>
<dbReference type="AlphaFoldDB" id="A0A418Y457"/>
<name>A0A418Y457_9GAMM</name>
<comment type="caution">
    <text evidence="1">The sequence shown here is derived from an EMBL/GenBank/DDBJ whole genome shotgun (WGS) entry which is preliminary data.</text>
</comment>
<dbReference type="EMBL" id="QYYA01000001">
    <property type="protein sequence ID" value="RJG20319.1"/>
    <property type="molecule type" value="Genomic_DNA"/>
</dbReference>